<feature type="compositionally biased region" description="Basic residues" evidence="1">
    <location>
        <begin position="114"/>
        <end position="123"/>
    </location>
</feature>
<feature type="region of interest" description="Disordered" evidence="1">
    <location>
        <begin position="1"/>
        <end position="47"/>
    </location>
</feature>
<reference evidence="2" key="1">
    <citation type="journal article" date="2023" name="Mol. Phylogenet. Evol.">
        <title>Genome-scale phylogeny and comparative genomics of the fungal order Sordariales.</title>
        <authorList>
            <person name="Hensen N."/>
            <person name="Bonometti L."/>
            <person name="Westerberg I."/>
            <person name="Brannstrom I.O."/>
            <person name="Guillou S."/>
            <person name="Cros-Aarteil S."/>
            <person name="Calhoun S."/>
            <person name="Haridas S."/>
            <person name="Kuo A."/>
            <person name="Mondo S."/>
            <person name="Pangilinan J."/>
            <person name="Riley R."/>
            <person name="LaButti K."/>
            <person name="Andreopoulos B."/>
            <person name="Lipzen A."/>
            <person name="Chen C."/>
            <person name="Yan M."/>
            <person name="Daum C."/>
            <person name="Ng V."/>
            <person name="Clum A."/>
            <person name="Steindorff A."/>
            <person name="Ohm R.A."/>
            <person name="Martin F."/>
            <person name="Silar P."/>
            <person name="Natvig D.O."/>
            <person name="Lalanne C."/>
            <person name="Gautier V."/>
            <person name="Ament-Velasquez S.L."/>
            <person name="Kruys A."/>
            <person name="Hutchinson M.I."/>
            <person name="Powell A.J."/>
            <person name="Barry K."/>
            <person name="Miller A.N."/>
            <person name="Grigoriev I.V."/>
            <person name="Debuchy R."/>
            <person name="Gladieux P."/>
            <person name="Hiltunen Thoren M."/>
            <person name="Johannesson H."/>
        </authorList>
    </citation>
    <scope>NUCLEOTIDE SEQUENCE</scope>
    <source>
        <strain evidence="2">FGSC 1904</strain>
    </source>
</reference>
<feature type="compositionally biased region" description="Basic and acidic residues" evidence="1">
    <location>
        <begin position="70"/>
        <end position="101"/>
    </location>
</feature>
<organism evidence="2 3">
    <name type="scientific">Sordaria brevicollis</name>
    <dbReference type="NCBI Taxonomy" id="83679"/>
    <lineage>
        <taxon>Eukaryota</taxon>
        <taxon>Fungi</taxon>
        <taxon>Dikarya</taxon>
        <taxon>Ascomycota</taxon>
        <taxon>Pezizomycotina</taxon>
        <taxon>Sordariomycetes</taxon>
        <taxon>Sordariomycetidae</taxon>
        <taxon>Sordariales</taxon>
        <taxon>Sordariaceae</taxon>
        <taxon>Sordaria</taxon>
    </lineage>
</organism>
<accession>A0AAE0PKW6</accession>
<name>A0AAE0PKW6_SORBR</name>
<evidence type="ECO:0000313" key="3">
    <source>
        <dbReference type="Proteomes" id="UP001281003"/>
    </source>
</evidence>
<protein>
    <submittedName>
        <fullName evidence="2">Uncharacterized protein</fullName>
    </submittedName>
</protein>
<reference evidence="2" key="2">
    <citation type="submission" date="2023-07" db="EMBL/GenBank/DDBJ databases">
        <authorList>
            <consortium name="Lawrence Berkeley National Laboratory"/>
            <person name="Haridas S."/>
            <person name="Hensen N."/>
            <person name="Bonometti L."/>
            <person name="Westerberg I."/>
            <person name="Brannstrom I.O."/>
            <person name="Guillou S."/>
            <person name="Cros-Aarteil S."/>
            <person name="Calhoun S."/>
            <person name="Kuo A."/>
            <person name="Mondo S."/>
            <person name="Pangilinan J."/>
            <person name="Riley R."/>
            <person name="LaButti K."/>
            <person name="Andreopoulos B."/>
            <person name="Lipzen A."/>
            <person name="Chen C."/>
            <person name="Yanf M."/>
            <person name="Daum C."/>
            <person name="Ng V."/>
            <person name="Clum A."/>
            <person name="Steindorff A."/>
            <person name="Ohm R."/>
            <person name="Martin F."/>
            <person name="Silar P."/>
            <person name="Natvig D."/>
            <person name="Lalanne C."/>
            <person name="Gautier V."/>
            <person name="Ament-velasquez S.L."/>
            <person name="Kruys A."/>
            <person name="Hutchinson M.I."/>
            <person name="Powell A.J."/>
            <person name="Barry K."/>
            <person name="Miller A.N."/>
            <person name="Grigoriev I.V."/>
            <person name="Debuchy R."/>
            <person name="Gladieux P."/>
            <person name="Thoren M.H."/>
            <person name="Johannesson H."/>
        </authorList>
    </citation>
    <scope>NUCLEOTIDE SEQUENCE</scope>
    <source>
        <strain evidence="2">FGSC 1904</strain>
    </source>
</reference>
<keyword evidence="3" id="KW-1185">Reference proteome</keyword>
<sequence>MPRTLATARRLPSNQPRCRDGGINHRKRLAHSGINPPRMTAPGPRHPKTLEKIFEAAVAEAQSDSQLEDGQTKKDCDMEKKDVNKGEKKATKKEVVKKDISKNSVAAKSTAKPTTKKSLAKKK</sequence>
<feature type="compositionally biased region" description="Low complexity" evidence="1">
    <location>
        <begin position="104"/>
        <end position="113"/>
    </location>
</feature>
<gene>
    <name evidence="2" type="ORF">B0T20DRAFT_389768</name>
</gene>
<proteinExistence type="predicted"/>
<feature type="region of interest" description="Disordered" evidence="1">
    <location>
        <begin position="59"/>
        <end position="123"/>
    </location>
</feature>
<evidence type="ECO:0000256" key="1">
    <source>
        <dbReference type="SAM" id="MobiDB-lite"/>
    </source>
</evidence>
<dbReference type="AlphaFoldDB" id="A0AAE0PKW6"/>
<dbReference type="Proteomes" id="UP001281003">
    <property type="component" value="Unassembled WGS sequence"/>
</dbReference>
<comment type="caution">
    <text evidence="2">The sequence shown here is derived from an EMBL/GenBank/DDBJ whole genome shotgun (WGS) entry which is preliminary data.</text>
</comment>
<evidence type="ECO:0000313" key="2">
    <source>
        <dbReference type="EMBL" id="KAK3401840.1"/>
    </source>
</evidence>
<dbReference type="EMBL" id="JAUTDP010000002">
    <property type="protein sequence ID" value="KAK3401840.1"/>
    <property type="molecule type" value="Genomic_DNA"/>
</dbReference>